<dbReference type="EMBL" id="BLSA01000525">
    <property type="protein sequence ID" value="GFP33512.1"/>
    <property type="molecule type" value="Genomic_DNA"/>
</dbReference>
<reference evidence="4 5" key="1">
    <citation type="journal article" date="2020" name="Front. Microbiol.">
        <title>Single-cell genomics of novel Actinobacteria with the Wood-Ljungdahl pathway discovered in a serpentinizing system.</title>
        <authorList>
            <person name="Merino N."/>
            <person name="Kawai M."/>
            <person name="Boyd E.S."/>
            <person name="Colman D.R."/>
            <person name="McGlynn S.E."/>
            <person name="Nealson K.H."/>
            <person name="Kurokawa K."/>
            <person name="Hongoh Y."/>
        </authorList>
    </citation>
    <scope>NUCLEOTIDE SEQUENCE [LARGE SCALE GENOMIC DNA]</scope>
    <source>
        <strain evidence="4 5">S42</strain>
    </source>
</reference>
<dbReference type="GO" id="GO:0015977">
    <property type="term" value="P:carbon fixation"/>
    <property type="evidence" value="ECO:0007669"/>
    <property type="project" value="UniProtKB-KW"/>
</dbReference>
<keyword evidence="1" id="KW-0460">Magnesium</keyword>
<name>A0A6V8PLI6_9ACTN</name>
<protein>
    <submittedName>
        <fullName evidence="4">Phosphoenolpyruvate carboxylase</fullName>
    </submittedName>
</protein>
<evidence type="ECO:0000256" key="1">
    <source>
        <dbReference type="ARBA" id="ARBA00022842"/>
    </source>
</evidence>
<evidence type="ECO:0000256" key="3">
    <source>
        <dbReference type="ARBA" id="ARBA00023300"/>
    </source>
</evidence>
<dbReference type="Pfam" id="PF14010">
    <property type="entry name" value="PEPcase_2"/>
    <property type="match status" value="1"/>
</dbReference>
<comment type="caution">
    <text evidence="4">The sequence shown here is derived from an EMBL/GenBank/DDBJ whole genome shotgun (WGS) entry which is preliminary data.</text>
</comment>
<evidence type="ECO:0000313" key="5">
    <source>
        <dbReference type="Proteomes" id="UP000568877"/>
    </source>
</evidence>
<keyword evidence="3" id="KW-0120">Carbon dioxide fixation</keyword>
<keyword evidence="2" id="KW-0456">Lyase</keyword>
<keyword evidence="4" id="KW-0670">Pyruvate</keyword>
<organism evidence="4 5">
    <name type="scientific">Candidatus Hakubella thermalkaliphila</name>
    <dbReference type="NCBI Taxonomy" id="2754717"/>
    <lineage>
        <taxon>Bacteria</taxon>
        <taxon>Bacillati</taxon>
        <taxon>Actinomycetota</taxon>
        <taxon>Actinomycetota incertae sedis</taxon>
        <taxon>Candidatus Hakubellales</taxon>
        <taxon>Candidatus Hakubellaceae</taxon>
        <taxon>Candidatus Hakubella</taxon>
    </lineage>
</organism>
<gene>
    <name evidence="4" type="ORF">HKBW3S42_01848</name>
</gene>
<dbReference type="Proteomes" id="UP000568877">
    <property type="component" value="Unassembled WGS sequence"/>
</dbReference>
<evidence type="ECO:0000256" key="2">
    <source>
        <dbReference type="ARBA" id="ARBA00023239"/>
    </source>
</evidence>
<dbReference type="AlphaFoldDB" id="A0A6V8PLI6"/>
<dbReference type="GO" id="GO:0006099">
    <property type="term" value="P:tricarboxylic acid cycle"/>
    <property type="evidence" value="ECO:0007669"/>
    <property type="project" value="InterPro"/>
</dbReference>
<evidence type="ECO:0000313" key="4">
    <source>
        <dbReference type="EMBL" id="GFP33512.1"/>
    </source>
</evidence>
<accession>A0A6V8PLI6</accession>
<sequence>MQVISGQQGKERGYRSTQVCRIVGLTYKQLDYYARTRFIVPSIRAAEGCGFQELLGYYPGLISDLTFAARFVDLQNASHFFREEVIEELQEDVKITAETLQLKIGPTTETDSLYRALMRSIQPFLSATLESNAERLPVVEDGFSFVTECIIKMGKIRGSLG</sequence>
<dbReference type="InterPro" id="IPR007566">
    <property type="entry name" value="PEP_COase_arc-type"/>
</dbReference>
<dbReference type="GO" id="GO:0008964">
    <property type="term" value="F:phosphoenolpyruvate carboxylase activity"/>
    <property type="evidence" value="ECO:0007669"/>
    <property type="project" value="InterPro"/>
</dbReference>
<proteinExistence type="predicted"/>